<protein>
    <submittedName>
        <fullName evidence="1">Uncharacterized protein</fullName>
    </submittedName>
</protein>
<accession>A0A448X716</accession>
<evidence type="ECO:0000313" key="2">
    <source>
        <dbReference type="Proteomes" id="UP000784294"/>
    </source>
</evidence>
<organism evidence="1 2">
    <name type="scientific">Protopolystoma xenopodis</name>
    <dbReference type="NCBI Taxonomy" id="117903"/>
    <lineage>
        <taxon>Eukaryota</taxon>
        <taxon>Metazoa</taxon>
        <taxon>Spiralia</taxon>
        <taxon>Lophotrochozoa</taxon>
        <taxon>Platyhelminthes</taxon>
        <taxon>Monogenea</taxon>
        <taxon>Polyopisthocotylea</taxon>
        <taxon>Polystomatidea</taxon>
        <taxon>Polystomatidae</taxon>
        <taxon>Protopolystoma</taxon>
    </lineage>
</organism>
<reference evidence="1" key="1">
    <citation type="submission" date="2018-11" db="EMBL/GenBank/DDBJ databases">
        <authorList>
            <consortium name="Pathogen Informatics"/>
        </authorList>
    </citation>
    <scope>NUCLEOTIDE SEQUENCE</scope>
</reference>
<evidence type="ECO:0000313" key="1">
    <source>
        <dbReference type="EMBL" id="VEL29696.1"/>
    </source>
</evidence>
<dbReference type="AlphaFoldDB" id="A0A448X716"/>
<sequence>MHVLLGCWSGRRAKMRCEDAVAASVTCRLHSDPVGLMLTCLRRSVDRFTFAPTAPRHVAARQEESLHLLVGRTDNLSTGLVV</sequence>
<proteinExistence type="predicted"/>
<dbReference type="Proteomes" id="UP000784294">
    <property type="component" value="Unassembled WGS sequence"/>
</dbReference>
<dbReference type="EMBL" id="CAAALY010105415">
    <property type="protein sequence ID" value="VEL29696.1"/>
    <property type="molecule type" value="Genomic_DNA"/>
</dbReference>
<comment type="caution">
    <text evidence="1">The sequence shown here is derived from an EMBL/GenBank/DDBJ whole genome shotgun (WGS) entry which is preliminary data.</text>
</comment>
<name>A0A448X716_9PLAT</name>
<keyword evidence="2" id="KW-1185">Reference proteome</keyword>
<gene>
    <name evidence="1" type="ORF">PXEA_LOCUS23136</name>
</gene>